<evidence type="ECO:0000313" key="5">
    <source>
        <dbReference type="Proteomes" id="UP000709466"/>
    </source>
</evidence>
<feature type="domain" description="Peptidoglycan binding-like" evidence="3">
    <location>
        <begin position="293"/>
        <end position="348"/>
    </location>
</feature>
<accession>A0ABX0W0Y8</accession>
<name>A0ABX0W0Y8_9RHOB</name>
<feature type="chain" id="PRO_5046206951" evidence="2">
    <location>
        <begin position="21"/>
        <end position="553"/>
    </location>
</feature>
<dbReference type="Gene3D" id="3.40.50.1460">
    <property type="match status" value="1"/>
</dbReference>
<dbReference type="InterPro" id="IPR036366">
    <property type="entry name" value="PGBDSf"/>
</dbReference>
<dbReference type="InterPro" id="IPR029030">
    <property type="entry name" value="Caspase-like_dom_sf"/>
</dbReference>
<gene>
    <name evidence="4" type="ORF">HCZ30_12120</name>
</gene>
<evidence type="ECO:0000259" key="3">
    <source>
        <dbReference type="Pfam" id="PF01471"/>
    </source>
</evidence>
<dbReference type="InterPro" id="IPR036365">
    <property type="entry name" value="PGBD-like_sf"/>
</dbReference>
<reference evidence="4 5" key="1">
    <citation type="submission" date="2020-03" db="EMBL/GenBank/DDBJ databases">
        <title>Bacterial isolates of synthetic phycosphere.</title>
        <authorList>
            <person name="Fu H."/>
            <person name="Moran M.A."/>
        </authorList>
    </citation>
    <scope>NUCLEOTIDE SEQUENCE [LARGE SCALE GENOMIC DNA]</scope>
    <source>
        <strain evidence="4 5">HF1</strain>
    </source>
</reference>
<proteinExistence type="predicted"/>
<dbReference type="RefSeq" id="WP_167638560.1">
    <property type="nucleotide sequence ID" value="NZ_JAATOP010000008.1"/>
</dbReference>
<dbReference type="Gene3D" id="1.10.101.10">
    <property type="entry name" value="PGBD-like superfamily/PGBD"/>
    <property type="match status" value="2"/>
</dbReference>
<feature type="domain" description="Peptidoglycan binding-like" evidence="3">
    <location>
        <begin position="491"/>
        <end position="543"/>
    </location>
</feature>
<dbReference type="SUPFAM" id="SSF47090">
    <property type="entry name" value="PGBD-like"/>
    <property type="match status" value="2"/>
</dbReference>
<keyword evidence="1" id="KW-0175">Coiled coil</keyword>
<dbReference type="SUPFAM" id="SSF52129">
    <property type="entry name" value="Caspase-like"/>
    <property type="match status" value="1"/>
</dbReference>
<keyword evidence="5" id="KW-1185">Reference proteome</keyword>
<evidence type="ECO:0000256" key="1">
    <source>
        <dbReference type="SAM" id="Coils"/>
    </source>
</evidence>
<feature type="signal peptide" evidence="2">
    <location>
        <begin position="1"/>
        <end position="20"/>
    </location>
</feature>
<keyword evidence="2" id="KW-0732">Signal</keyword>
<feature type="coiled-coil region" evidence="1">
    <location>
        <begin position="349"/>
        <end position="376"/>
    </location>
</feature>
<comment type="caution">
    <text evidence="4">The sequence shown here is derived from an EMBL/GenBank/DDBJ whole genome shotgun (WGS) entry which is preliminary data.</text>
</comment>
<dbReference type="EMBL" id="JAATOP010000008">
    <property type="protein sequence ID" value="NIY73171.1"/>
    <property type="molecule type" value="Genomic_DNA"/>
</dbReference>
<evidence type="ECO:0000313" key="4">
    <source>
        <dbReference type="EMBL" id="NIY73171.1"/>
    </source>
</evidence>
<feature type="coiled-coil region" evidence="1">
    <location>
        <begin position="454"/>
        <end position="482"/>
    </location>
</feature>
<dbReference type="Pfam" id="PF01471">
    <property type="entry name" value="PG_binding_1"/>
    <property type="match status" value="2"/>
</dbReference>
<dbReference type="InterPro" id="IPR002477">
    <property type="entry name" value="Peptidoglycan-bd-like"/>
</dbReference>
<sequence>MRDFLLGTALAALTASGAMAEDAALLLGNDSYERLGRVTRGSNVLEASDGLEALGFNVITLRNGRADTTRDALTSFADLADDADRIVVALSGRFAHDGDRNWFLTSESAEPRLFTLGEQAVSVDSLLNVLAEAPGRALLLIGDESEGSQFGKWLASGTVEGTIPQGVTVATGRPRDVAAFANDVLSQPQENIAPYFEDYSLTVTGYAPDTMVFMPQRPSTVPEPPQPTNRDDGAEQALWEGSRALDTAEAYRNYIRRFPNGEHAEEAERLIAEILAEPNRDARMAEEDLNLSRDARREIQRDLSLLDYNTRGIDGIFGNGSRQAITNWQQQNGYSQTSYLTEEQIARLDAQASRRAAELEAEAERRRQEAERLDRAFWEETGAQGDEPGLRAYLERYPDGNFAEVATERLAAIEENKRAAAAAEDRNAWDKARDADNMAAYQDYLSAYPEGDFVGEAQARIQEITEEREQQSSNDAARAEEEALGLNGLTRRLVETRLAQMELNPGPVDGNFNGQTRRAIRRYQDQNGLPVTGFLNEATIVRLLADAVNSLNR</sequence>
<protein>
    <submittedName>
        <fullName evidence="4">Peptidoglycan-binding protein</fullName>
    </submittedName>
</protein>
<organism evidence="4 5">
    <name type="scientific">Marivivens donghaensis</name>
    <dbReference type="NCBI Taxonomy" id="1699413"/>
    <lineage>
        <taxon>Bacteria</taxon>
        <taxon>Pseudomonadati</taxon>
        <taxon>Pseudomonadota</taxon>
        <taxon>Alphaproteobacteria</taxon>
        <taxon>Rhodobacterales</taxon>
        <taxon>Paracoccaceae</taxon>
        <taxon>Marivivens group</taxon>
        <taxon>Marivivens</taxon>
    </lineage>
</organism>
<evidence type="ECO:0000256" key="2">
    <source>
        <dbReference type="SAM" id="SignalP"/>
    </source>
</evidence>
<dbReference type="Proteomes" id="UP000709466">
    <property type="component" value="Unassembled WGS sequence"/>
</dbReference>